<dbReference type="AlphaFoldDB" id="A0A0L9UXK9"/>
<protein>
    <recommendedName>
        <fullName evidence="1">Malic enzyme NAD-binding domain-containing protein</fullName>
    </recommendedName>
</protein>
<dbReference type="GO" id="GO:0051287">
    <property type="term" value="F:NAD binding"/>
    <property type="evidence" value="ECO:0007669"/>
    <property type="project" value="InterPro"/>
</dbReference>
<dbReference type="InterPro" id="IPR036291">
    <property type="entry name" value="NAD(P)-bd_dom_sf"/>
</dbReference>
<evidence type="ECO:0000313" key="2">
    <source>
        <dbReference type="EMBL" id="KOM47322.1"/>
    </source>
</evidence>
<dbReference type="Gramene" id="KOM47322">
    <property type="protein sequence ID" value="KOM47322"/>
    <property type="gene ID" value="LR48_Vigan07g102600"/>
</dbReference>
<dbReference type="GO" id="GO:0009507">
    <property type="term" value="C:chloroplast"/>
    <property type="evidence" value="ECO:0007669"/>
    <property type="project" value="TreeGrafter"/>
</dbReference>
<dbReference type="Gene3D" id="3.40.50.720">
    <property type="entry name" value="NAD(P)-binding Rossmann-like Domain"/>
    <property type="match status" value="1"/>
</dbReference>
<sequence>MIGTRSVVLAGVVSTLKLVGGNLTDHRFLFLGAGEADTGIAELLALETSKWTNVPVEELCKNIWLVDSQGLIVRSRKDSLQSFKETLGS</sequence>
<dbReference type="STRING" id="3914.A0A0L9UXK9"/>
<gene>
    <name evidence="2" type="ORF">LR48_Vigan07g102600</name>
</gene>
<dbReference type="GO" id="GO:0004473">
    <property type="term" value="F:malate dehydrogenase (decarboxylating) (NADP+) activity"/>
    <property type="evidence" value="ECO:0007669"/>
    <property type="project" value="TreeGrafter"/>
</dbReference>
<accession>A0A0L9UXK9</accession>
<dbReference type="SUPFAM" id="SSF51735">
    <property type="entry name" value="NAD(P)-binding Rossmann-fold domains"/>
    <property type="match status" value="1"/>
</dbReference>
<proteinExistence type="predicted"/>
<dbReference type="EMBL" id="CM003377">
    <property type="protein sequence ID" value="KOM47322.1"/>
    <property type="molecule type" value="Genomic_DNA"/>
</dbReference>
<dbReference type="PANTHER" id="PTHR23406:SF76">
    <property type="entry name" value="NADP-DEPENDENT MALIC ENZYME 4, CHLOROPLASTIC"/>
    <property type="match status" value="1"/>
</dbReference>
<dbReference type="Proteomes" id="UP000053144">
    <property type="component" value="Chromosome 7"/>
</dbReference>
<name>A0A0L9UXK9_PHAAN</name>
<organism evidence="2 3">
    <name type="scientific">Phaseolus angularis</name>
    <name type="common">Azuki bean</name>
    <name type="synonym">Vigna angularis</name>
    <dbReference type="NCBI Taxonomy" id="3914"/>
    <lineage>
        <taxon>Eukaryota</taxon>
        <taxon>Viridiplantae</taxon>
        <taxon>Streptophyta</taxon>
        <taxon>Embryophyta</taxon>
        <taxon>Tracheophyta</taxon>
        <taxon>Spermatophyta</taxon>
        <taxon>Magnoliopsida</taxon>
        <taxon>eudicotyledons</taxon>
        <taxon>Gunneridae</taxon>
        <taxon>Pentapetalae</taxon>
        <taxon>rosids</taxon>
        <taxon>fabids</taxon>
        <taxon>Fabales</taxon>
        <taxon>Fabaceae</taxon>
        <taxon>Papilionoideae</taxon>
        <taxon>50 kb inversion clade</taxon>
        <taxon>NPAAA clade</taxon>
        <taxon>indigoferoid/millettioid clade</taxon>
        <taxon>Phaseoleae</taxon>
        <taxon>Vigna</taxon>
    </lineage>
</organism>
<reference evidence="3" key="1">
    <citation type="journal article" date="2015" name="Proc. Natl. Acad. Sci. U.S.A.">
        <title>Genome sequencing of adzuki bean (Vigna angularis) provides insight into high starch and low fat accumulation and domestication.</title>
        <authorList>
            <person name="Yang K."/>
            <person name="Tian Z."/>
            <person name="Chen C."/>
            <person name="Luo L."/>
            <person name="Zhao B."/>
            <person name="Wang Z."/>
            <person name="Yu L."/>
            <person name="Li Y."/>
            <person name="Sun Y."/>
            <person name="Li W."/>
            <person name="Chen Y."/>
            <person name="Li Y."/>
            <person name="Zhang Y."/>
            <person name="Ai D."/>
            <person name="Zhao J."/>
            <person name="Shang C."/>
            <person name="Ma Y."/>
            <person name="Wu B."/>
            <person name="Wang M."/>
            <person name="Gao L."/>
            <person name="Sun D."/>
            <person name="Zhang P."/>
            <person name="Guo F."/>
            <person name="Wang W."/>
            <person name="Li Y."/>
            <person name="Wang J."/>
            <person name="Varshney R.K."/>
            <person name="Wang J."/>
            <person name="Ling H.Q."/>
            <person name="Wan P."/>
        </authorList>
    </citation>
    <scope>NUCLEOTIDE SEQUENCE</scope>
    <source>
        <strain evidence="3">cv. Jingnong 6</strain>
    </source>
</reference>
<dbReference type="GO" id="GO:0006108">
    <property type="term" value="P:malate metabolic process"/>
    <property type="evidence" value="ECO:0007669"/>
    <property type="project" value="TreeGrafter"/>
</dbReference>
<evidence type="ECO:0000259" key="1">
    <source>
        <dbReference type="Pfam" id="PF03949"/>
    </source>
</evidence>
<feature type="domain" description="Malic enzyme NAD-binding" evidence="1">
    <location>
        <begin position="3"/>
        <end position="85"/>
    </location>
</feature>
<dbReference type="InterPro" id="IPR012302">
    <property type="entry name" value="Malic_NAD-bd"/>
</dbReference>
<dbReference type="PANTHER" id="PTHR23406">
    <property type="entry name" value="MALIC ENZYME-RELATED"/>
    <property type="match status" value="1"/>
</dbReference>
<dbReference type="Pfam" id="PF03949">
    <property type="entry name" value="Malic_M"/>
    <property type="match status" value="1"/>
</dbReference>
<evidence type="ECO:0000313" key="3">
    <source>
        <dbReference type="Proteomes" id="UP000053144"/>
    </source>
</evidence>